<dbReference type="PANTHER" id="PTHR43236">
    <property type="entry name" value="ANTITOXIN HIGA1"/>
    <property type="match status" value="1"/>
</dbReference>
<dbReference type="EMBL" id="FPBV01000010">
    <property type="protein sequence ID" value="SFU84549.1"/>
    <property type="molecule type" value="Genomic_DNA"/>
</dbReference>
<dbReference type="RefSeq" id="WP_074952386.1">
    <property type="nucleotide sequence ID" value="NZ_FPBV01000010.1"/>
</dbReference>
<proteinExistence type="predicted"/>
<evidence type="ECO:0000259" key="1">
    <source>
        <dbReference type="Pfam" id="PF06114"/>
    </source>
</evidence>
<evidence type="ECO:0000313" key="2">
    <source>
        <dbReference type="EMBL" id="SFU84549.1"/>
    </source>
</evidence>
<dbReference type="Proteomes" id="UP000183508">
    <property type="component" value="Unassembled WGS sequence"/>
</dbReference>
<protein>
    <submittedName>
        <fullName evidence="2">Zn-dependent peptidase ImmA, M78 family</fullName>
    </submittedName>
</protein>
<evidence type="ECO:0000313" key="3">
    <source>
        <dbReference type="Proteomes" id="UP000183508"/>
    </source>
</evidence>
<accession>A0A1I7JH65</accession>
<feature type="domain" description="IrrE N-terminal-like" evidence="1">
    <location>
        <begin position="165"/>
        <end position="295"/>
    </location>
</feature>
<sequence>MTKVAVNPDILRWAMGRAGESEATLSKKFPKISQWISGSAFPTLKQLEEFAKSTHVPLGSLFLHQPPEETLPVPFFRTVEGDAPRRPSAELLDTIRQMKLRQNWMQEYLQRIDASPLDFVGYHSVEEETQSIVQHMREVLRMDDQWAKSFRTWEEALRRLRHRIEDTGVLVVVNSVVGNNTHRELDLSEFRGFVLIDSFAPLIFVNGQDGKAAQMFTLAHEFAHVLFGKGAIFDLPEMMPAQDELEIKCNEVAAEFLVPKNRLLSQWDKRAEDSEEIARLARQYKVSQLVVARRALDLGLMTKERYFGFYREYQKSVLGAQERKEDKENGGNFYFTTHLRVGDRFARALITALLEGEVSYTEAYRLTGLFGKTFDKYVEWVEGVGR</sequence>
<dbReference type="OrthoDB" id="9796786at2"/>
<gene>
    <name evidence="2" type="ORF">SAMN05421543_11024</name>
</gene>
<keyword evidence="3" id="KW-1185">Reference proteome</keyword>
<dbReference type="Gene3D" id="1.10.10.2910">
    <property type="match status" value="1"/>
</dbReference>
<dbReference type="InterPro" id="IPR010359">
    <property type="entry name" value="IrrE_HExxH"/>
</dbReference>
<dbReference type="AlphaFoldDB" id="A0A1I7JH65"/>
<organism evidence="2 3">
    <name type="scientific">Alicyclobacillus macrosporangiidus</name>
    <dbReference type="NCBI Taxonomy" id="392015"/>
    <lineage>
        <taxon>Bacteria</taxon>
        <taxon>Bacillati</taxon>
        <taxon>Bacillota</taxon>
        <taxon>Bacilli</taxon>
        <taxon>Bacillales</taxon>
        <taxon>Alicyclobacillaceae</taxon>
        <taxon>Alicyclobacillus</taxon>
    </lineage>
</organism>
<dbReference type="InterPro" id="IPR052345">
    <property type="entry name" value="Rad_response_metalloprotease"/>
</dbReference>
<dbReference type="STRING" id="392015.SAMN05421543_11024"/>
<dbReference type="Pfam" id="PF06114">
    <property type="entry name" value="Peptidase_M78"/>
    <property type="match status" value="1"/>
</dbReference>
<reference evidence="3" key="1">
    <citation type="submission" date="2016-10" db="EMBL/GenBank/DDBJ databases">
        <authorList>
            <person name="Varghese N."/>
        </authorList>
    </citation>
    <scope>NUCLEOTIDE SEQUENCE [LARGE SCALE GENOMIC DNA]</scope>
    <source>
        <strain evidence="3">DSM 17980</strain>
    </source>
</reference>
<name>A0A1I7JH65_9BACL</name>
<dbReference type="PANTHER" id="PTHR43236:SF2">
    <property type="entry name" value="BLL0069 PROTEIN"/>
    <property type="match status" value="1"/>
</dbReference>